<evidence type="ECO:0000259" key="3">
    <source>
        <dbReference type="Pfam" id="PF18962"/>
    </source>
</evidence>
<dbReference type="InterPro" id="IPR026444">
    <property type="entry name" value="Secre_tail"/>
</dbReference>
<reference evidence="4" key="1">
    <citation type="submission" date="2023-07" db="EMBL/GenBank/DDBJ databases">
        <title>Two novel species in the genus Flavivirga.</title>
        <authorList>
            <person name="Kwon K."/>
        </authorList>
    </citation>
    <scope>NUCLEOTIDE SEQUENCE</scope>
    <source>
        <strain evidence="4">KACC 14158</strain>
    </source>
</reference>
<comment type="caution">
    <text evidence="4">The sequence shown here is derived from an EMBL/GenBank/DDBJ whole genome shotgun (WGS) entry which is preliminary data.</text>
</comment>
<feature type="domain" description="Secretion system C-terminal sorting" evidence="3">
    <location>
        <begin position="324"/>
        <end position="392"/>
    </location>
</feature>
<evidence type="ECO:0000256" key="2">
    <source>
        <dbReference type="SAM" id="SignalP"/>
    </source>
</evidence>
<dbReference type="InterPro" id="IPR026906">
    <property type="entry name" value="LRR_5"/>
</dbReference>
<gene>
    <name evidence="4" type="ORF">Q4Q40_04750</name>
</gene>
<name>A0ABT8WJZ5_9FLAO</name>
<dbReference type="Gene3D" id="3.80.10.10">
    <property type="entry name" value="Ribonuclease Inhibitor"/>
    <property type="match status" value="2"/>
</dbReference>
<dbReference type="PANTHER" id="PTHR45661:SF3">
    <property type="entry name" value="IG-LIKE DOMAIN-CONTAINING PROTEIN"/>
    <property type="match status" value="1"/>
</dbReference>
<dbReference type="Pfam" id="PF18962">
    <property type="entry name" value="Por_Secre_tail"/>
    <property type="match status" value="1"/>
</dbReference>
<dbReference type="RefSeq" id="WP_303300580.1">
    <property type="nucleotide sequence ID" value="NZ_BAABDA010000042.1"/>
</dbReference>
<dbReference type="InterPro" id="IPR032675">
    <property type="entry name" value="LRR_dom_sf"/>
</dbReference>
<evidence type="ECO:0000256" key="1">
    <source>
        <dbReference type="ARBA" id="ARBA00022729"/>
    </source>
</evidence>
<dbReference type="Pfam" id="PF13306">
    <property type="entry name" value="LRR_5"/>
    <property type="match status" value="1"/>
</dbReference>
<accession>A0ABT8WJZ5</accession>
<feature type="chain" id="PRO_5047335401" evidence="2">
    <location>
        <begin position="23"/>
        <end position="394"/>
    </location>
</feature>
<dbReference type="Gene3D" id="3.40.50.12480">
    <property type="match status" value="1"/>
</dbReference>
<dbReference type="InterPro" id="IPR053139">
    <property type="entry name" value="Surface_bspA-like"/>
</dbReference>
<dbReference type="Proteomes" id="UP001176806">
    <property type="component" value="Unassembled WGS sequence"/>
</dbReference>
<keyword evidence="5" id="KW-1185">Reference proteome</keyword>
<evidence type="ECO:0000313" key="5">
    <source>
        <dbReference type="Proteomes" id="UP001176806"/>
    </source>
</evidence>
<evidence type="ECO:0000313" key="4">
    <source>
        <dbReference type="EMBL" id="MDO5973487.1"/>
    </source>
</evidence>
<proteinExistence type="predicted"/>
<sequence length="394" mass="41992">MKKILLLFVTLFTITLTNAQQAVGTEFTVGDFIYRVTGDGTTVTLLSKVTPETVISGAVVIPATISDGAFNYSISLIESAPFNDEAGITSIVVEGDTEIKFQAFRALTSLTTVDISAIATAKVGNSAFINCTALKTANVSNLTNAGTNMFKGCTALESVDLTNATVIGNNMFHNCISLTSIDAPAATFIDNLAFYLCANLTQINIPVVETIKTGAFNTTGITSLTLPASLVTIDETNYNMFKNITSLTSLTLLGETPLVLTYDSADGVNTIFEPELFNNVTLTVPEGAGAAYFAADVWKNFSTITEASSLSVDSKEQELGWSFYPNPTTDVVSIKNSKLVNAAITVYDLNGRALLSKTINSVESEVNISNLHSGIYLFNVTTDTGAFVKRIVKQ</sequence>
<feature type="signal peptide" evidence="2">
    <location>
        <begin position="1"/>
        <end position="22"/>
    </location>
</feature>
<dbReference type="NCBIfam" id="TIGR04183">
    <property type="entry name" value="Por_Secre_tail"/>
    <property type="match status" value="1"/>
</dbReference>
<dbReference type="PANTHER" id="PTHR45661">
    <property type="entry name" value="SURFACE ANTIGEN"/>
    <property type="match status" value="1"/>
</dbReference>
<organism evidence="4 5">
    <name type="scientific">Flavivirga jejuensis</name>
    <dbReference type="NCBI Taxonomy" id="870487"/>
    <lineage>
        <taxon>Bacteria</taxon>
        <taxon>Pseudomonadati</taxon>
        <taxon>Bacteroidota</taxon>
        <taxon>Flavobacteriia</taxon>
        <taxon>Flavobacteriales</taxon>
        <taxon>Flavobacteriaceae</taxon>
        <taxon>Flavivirga</taxon>
    </lineage>
</organism>
<dbReference type="SUPFAM" id="SSF52058">
    <property type="entry name" value="L domain-like"/>
    <property type="match status" value="1"/>
</dbReference>
<keyword evidence="1 2" id="KW-0732">Signal</keyword>
<dbReference type="EMBL" id="JAUOEL010000001">
    <property type="protein sequence ID" value="MDO5973487.1"/>
    <property type="molecule type" value="Genomic_DNA"/>
</dbReference>
<protein>
    <submittedName>
        <fullName evidence="4">Leucine-rich repeat domain-containing protein</fullName>
    </submittedName>
</protein>